<keyword evidence="2" id="KW-1185">Reference proteome</keyword>
<organism evidence="1 2">
    <name type="scientific">Tsukamurella soli</name>
    <dbReference type="NCBI Taxonomy" id="644556"/>
    <lineage>
        <taxon>Bacteria</taxon>
        <taxon>Bacillati</taxon>
        <taxon>Actinomycetota</taxon>
        <taxon>Actinomycetes</taxon>
        <taxon>Mycobacteriales</taxon>
        <taxon>Tsukamurellaceae</taxon>
        <taxon>Tsukamurella</taxon>
    </lineage>
</organism>
<proteinExistence type="predicted"/>
<gene>
    <name evidence="1" type="ORF">GCM10023147_37610</name>
</gene>
<evidence type="ECO:0000313" key="2">
    <source>
        <dbReference type="Proteomes" id="UP001500635"/>
    </source>
</evidence>
<dbReference type="EMBL" id="BAABFR010000073">
    <property type="protein sequence ID" value="GAA4399742.1"/>
    <property type="molecule type" value="Genomic_DNA"/>
</dbReference>
<sequence>MSAPIQPLRLRGVTAPCTIGEVYERFTMLVGYHRPASLVRVQSCGGRMIENVSSTDRKIANNTIVITHVNSFQVKPEGKSPVYHQPTGTTTLDTSWTCNAHHTRACRPVAGNHPSLPTRPLG</sequence>
<dbReference type="Proteomes" id="UP001500635">
    <property type="component" value="Unassembled WGS sequence"/>
</dbReference>
<accession>A0ABP8K3W6</accession>
<protein>
    <submittedName>
        <fullName evidence="1">Uncharacterized protein</fullName>
    </submittedName>
</protein>
<name>A0ABP8K3W6_9ACTN</name>
<comment type="caution">
    <text evidence="1">The sequence shown here is derived from an EMBL/GenBank/DDBJ whole genome shotgun (WGS) entry which is preliminary data.</text>
</comment>
<evidence type="ECO:0000313" key="1">
    <source>
        <dbReference type="EMBL" id="GAA4399742.1"/>
    </source>
</evidence>
<reference evidence="2" key="1">
    <citation type="journal article" date="2019" name="Int. J. Syst. Evol. Microbiol.">
        <title>The Global Catalogue of Microorganisms (GCM) 10K type strain sequencing project: providing services to taxonomists for standard genome sequencing and annotation.</title>
        <authorList>
            <consortium name="The Broad Institute Genomics Platform"/>
            <consortium name="The Broad Institute Genome Sequencing Center for Infectious Disease"/>
            <person name="Wu L."/>
            <person name="Ma J."/>
        </authorList>
    </citation>
    <scope>NUCLEOTIDE SEQUENCE [LARGE SCALE GENOMIC DNA]</scope>
    <source>
        <strain evidence="2">JCM 17688</strain>
    </source>
</reference>